<evidence type="ECO:0008006" key="4">
    <source>
        <dbReference type="Google" id="ProtNLM"/>
    </source>
</evidence>
<organism evidence="2 3">
    <name type="scientific">Planococcus notacanthi</name>
    <dbReference type="NCBI Taxonomy" id="3035188"/>
    <lineage>
        <taxon>Bacteria</taxon>
        <taxon>Bacillati</taxon>
        <taxon>Bacillota</taxon>
        <taxon>Bacilli</taxon>
        <taxon>Bacillales</taxon>
        <taxon>Caryophanaceae</taxon>
        <taxon>Planococcus</taxon>
    </lineage>
</organism>
<feature type="transmembrane region" description="Helical" evidence="1">
    <location>
        <begin position="5"/>
        <end position="21"/>
    </location>
</feature>
<evidence type="ECO:0000313" key="2">
    <source>
        <dbReference type="EMBL" id="MDN3426378.1"/>
    </source>
</evidence>
<evidence type="ECO:0000313" key="3">
    <source>
        <dbReference type="Proteomes" id="UP001225873"/>
    </source>
</evidence>
<reference evidence="2 3" key="1">
    <citation type="submission" date="2023-03" db="EMBL/GenBank/DDBJ databases">
        <authorList>
            <person name="Uniacke-Lowe S."/>
            <person name="Ross P."/>
            <person name="Hill C."/>
        </authorList>
    </citation>
    <scope>NUCLEOTIDE SEQUENCE [LARGE SCALE GENOMIC DNA]</scope>
    <source>
        <strain evidence="2 3">APC 4016</strain>
    </source>
</reference>
<protein>
    <recommendedName>
        <fullName evidence="4">YrdB family protein</fullName>
    </recommendedName>
</protein>
<keyword evidence="1" id="KW-1133">Transmembrane helix</keyword>
<dbReference type="EMBL" id="JASDCQ010000001">
    <property type="protein sequence ID" value="MDN3426378.1"/>
    <property type="molecule type" value="Genomic_DNA"/>
</dbReference>
<keyword evidence="1" id="KW-0812">Transmembrane</keyword>
<keyword evidence="1" id="KW-0472">Membrane</keyword>
<accession>A0ABT7ZGU2</accession>
<dbReference type="Proteomes" id="UP001225873">
    <property type="component" value="Unassembled WGS sequence"/>
</dbReference>
<dbReference type="RefSeq" id="WP_290214307.1">
    <property type="nucleotide sequence ID" value="NZ_JASDCQ010000001.1"/>
</dbReference>
<comment type="caution">
    <text evidence="2">The sequence shown here is derived from an EMBL/GenBank/DDBJ whole genome shotgun (WGS) entry which is preliminary data.</text>
</comment>
<proteinExistence type="predicted"/>
<feature type="transmembrane region" description="Helical" evidence="1">
    <location>
        <begin position="79"/>
        <end position="98"/>
    </location>
</feature>
<evidence type="ECO:0000256" key="1">
    <source>
        <dbReference type="SAM" id="Phobius"/>
    </source>
</evidence>
<gene>
    <name evidence="2" type="ORF">QMA01_03645</name>
</gene>
<feature type="transmembrane region" description="Helical" evidence="1">
    <location>
        <begin position="55"/>
        <end position="73"/>
    </location>
</feature>
<name>A0ABT7ZGU2_9BACL</name>
<sequence>MVKSVLFYFIPLLVFAVINNVVEVLSWPYYLVLLVAFLVFQLARIRYPKDAIPPIAKITQAAFYILTVATIFRDQYLDPLIINILLGIGLGLVIIELLQTKKKPA</sequence>
<feature type="transmembrane region" description="Helical" evidence="1">
    <location>
        <begin position="27"/>
        <end position="43"/>
    </location>
</feature>
<keyword evidence="3" id="KW-1185">Reference proteome</keyword>